<evidence type="ECO:0000313" key="6">
    <source>
        <dbReference type="Proteomes" id="UP001598673"/>
    </source>
</evidence>
<sequence length="447" mass="47557">MRSHRRDTGRTALALRGLAVATALVVCTGVLVAGAGDGLRPAPEVTAVLPASAGPVRENSAVQYHGVTVGRLAAVDGGIDGSELRLRMDEEFLGQLPANVRVRVLPRTLFGDQYVDLVVPRGAEPRGTLGADARLRPDTSRRTVQLYSAYTRLYDVITALRPAELQVAISTLADTVRGRGERLGRMIDDADALLTETSPLLETLEQDLDTVARLSSDAEAATPDLLATVDNVASLSATITEERGSIGALLGSGIELTDTGRRVVSDHAQRVVTLAESTRPIADVLARYPDAVGETLDAARFFLHRGARTFATGNFKIDAALTLDQPFPYTSEDCPRYPGLAGQNCGQAPSSRHDRRFPQPQRDSGADRTPERSGETRHRGEIQRRGFGGDAVIGGTSGPVGSAQEKRSLRELGGLLPAGPRAETSRDPDLLGLMLGPLVRGETVVVP</sequence>
<feature type="transmembrane region" description="Helical" evidence="2">
    <location>
        <begin position="12"/>
        <end position="35"/>
    </location>
</feature>
<dbReference type="InterPro" id="IPR052336">
    <property type="entry name" value="MlaD_Phospholipid_Transporter"/>
</dbReference>
<reference evidence="5 6" key="1">
    <citation type="submission" date="2024-09" db="EMBL/GenBank/DDBJ databases">
        <title>The Natural Products Discovery Center: Release of the First 8490 Sequenced Strains for Exploring Actinobacteria Biosynthetic Diversity.</title>
        <authorList>
            <person name="Kalkreuter E."/>
            <person name="Kautsar S.A."/>
            <person name="Yang D."/>
            <person name="Bader C.D."/>
            <person name="Teijaro C.N."/>
            <person name="Fluegel L."/>
            <person name="Davis C.M."/>
            <person name="Simpson J.R."/>
            <person name="Lauterbach L."/>
            <person name="Steele A.D."/>
            <person name="Gui C."/>
            <person name="Meng S."/>
            <person name="Li G."/>
            <person name="Viehrig K."/>
            <person name="Ye F."/>
            <person name="Su P."/>
            <person name="Kiefer A.F."/>
            <person name="Nichols A."/>
            <person name="Cepeda A.J."/>
            <person name="Yan W."/>
            <person name="Fan B."/>
            <person name="Jiang Y."/>
            <person name="Adhikari A."/>
            <person name="Zheng C.-J."/>
            <person name="Schuster L."/>
            <person name="Cowan T.M."/>
            <person name="Smanski M.J."/>
            <person name="Chevrette M.G."/>
            <person name="De Carvalho L.P.S."/>
            <person name="Shen B."/>
        </authorList>
    </citation>
    <scope>NUCLEOTIDE SEQUENCE [LARGE SCALE GENOMIC DNA]</scope>
    <source>
        <strain evidence="5 6">NPDC060353</strain>
    </source>
</reference>
<keyword evidence="2" id="KW-1133">Transmembrane helix</keyword>
<evidence type="ECO:0000313" key="5">
    <source>
        <dbReference type="EMBL" id="MFD6793935.1"/>
    </source>
</evidence>
<evidence type="ECO:0000256" key="2">
    <source>
        <dbReference type="SAM" id="Phobius"/>
    </source>
</evidence>
<evidence type="ECO:0000256" key="1">
    <source>
        <dbReference type="SAM" id="MobiDB-lite"/>
    </source>
</evidence>
<feature type="compositionally biased region" description="Gly residues" evidence="1">
    <location>
        <begin position="386"/>
        <end position="398"/>
    </location>
</feature>
<organism evidence="5 6">
    <name type="scientific">Prauserella salsuginis</name>
    <dbReference type="NCBI Taxonomy" id="387889"/>
    <lineage>
        <taxon>Bacteria</taxon>
        <taxon>Bacillati</taxon>
        <taxon>Actinomycetota</taxon>
        <taxon>Actinomycetes</taxon>
        <taxon>Pseudonocardiales</taxon>
        <taxon>Pseudonocardiaceae</taxon>
        <taxon>Prauserella</taxon>
        <taxon>Prauserella salsuginis group</taxon>
    </lineage>
</organism>
<evidence type="ECO:0000259" key="3">
    <source>
        <dbReference type="Pfam" id="PF02470"/>
    </source>
</evidence>
<feature type="domain" description="Mce/MlaD" evidence="3">
    <location>
        <begin position="43"/>
        <end position="118"/>
    </location>
</feature>
<dbReference type="InterPro" id="IPR024516">
    <property type="entry name" value="Mce_C"/>
</dbReference>
<feature type="region of interest" description="Disordered" evidence="1">
    <location>
        <begin position="334"/>
        <end position="407"/>
    </location>
</feature>
<name>A0ABW6G400_9PSEU</name>
<dbReference type="PANTHER" id="PTHR33371">
    <property type="entry name" value="INTERMEMBRANE PHOSPHOLIPID TRANSPORT SYSTEM BINDING PROTEIN MLAD-RELATED"/>
    <property type="match status" value="1"/>
</dbReference>
<dbReference type="PANTHER" id="PTHR33371:SF19">
    <property type="entry name" value="MCE-FAMILY PROTEIN MCE4A"/>
    <property type="match status" value="1"/>
</dbReference>
<gene>
    <name evidence="5" type="ORF">ACFWGY_11405</name>
</gene>
<comment type="caution">
    <text evidence="5">The sequence shown here is derived from an EMBL/GenBank/DDBJ whole genome shotgun (WGS) entry which is preliminary data.</text>
</comment>
<keyword evidence="2" id="KW-0472">Membrane</keyword>
<proteinExistence type="predicted"/>
<accession>A0ABW6G400</accession>
<dbReference type="InterPro" id="IPR003399">
    <property type="entry name" value="Mce/MlaD"/>
</dbReference>
<feature type="compositionally biased region" description="Basic and acidic residues" evidence="1">
    <location>
        <begin position="364"/>
        <end position="384"/>
    </location>
</feature>
<dbReference type="InterPro" id="IPR005693">
    <property type="entry name" value="Mce"/>
</dbReference>
<evidence type="ECO:0000259" key="4">
    <source>
        <dbReference type="Pfam" id="PF11887"/>
    </source>
</evidence>
<keyword evidence="2" id="KW-0812">Transmembrane</keyword>
<dbReference type="EMBL" id="JBHXCV010000006">
    <property type="protein sequence ID" value="MFD6793935.1"/>
    <property type="molecule type" value="Genomic_DNA"/>
</dbReference>
<dbReference type="Proteomes" id="UP001598673">
    <property type="component" value="Unassembled WGS sequence"/>
</dbReference>
<dbReference type="NCBIfam" id="TIGR00996">
    <property type="entry name" value="Mtu_fam_mce"/>
    <property type="match status" value="1"/>
</dbReference>
<dbReference type="Pfam" id="PF02470">
    <property type="entry name" value="MlaD"/>
    <property type="match status" value="1"/>
</dbReference>
<keyword evidence="6" id="KW-1185">Reference proteome</keyword>
<protein>
    <submittedName>
        <fullName evidence="5">MCE family protein</fullName>
    </submittedName>
</protein>
<feature type="domain" description="Mammalian cell entry C-terminal" evidence="4">
    <location>
        <begin position="129"/>
        <end position="310"/>
    </location>
</feature>
<dbReference type="Pfam" id="PF11887">
    <property type="entry name" value="Mce4_CUP1"/>
    <property type="match status" value="1"/>
</dbReference>
<dbReference type="RefSeq" id="WP_258936254.1">
    <property type="nucleotide sequence ID" value="NZ_JANBBF010000008.1"/>
</dbReference>